<protein>
    <recommendedName>
        <fullName evidence="3">DUF1905 domain-containing protein</fullName>
    </recommendedName>
</protein>
<evidence type="ECO:0000313" key="1">
    <source>
        <dbReference type="EMBL" id="BBO24526.1"/>
    </source>
</evidence>
<dbReference type="KEGG" id="npy:NPRO_21210"/>
<proteinExistence type="predicted"/>
<evidence type="ECO:0000313" key="2">
    <source>
        <dbReference type="Proteomes" id="UP000662873"/>
    </source>
</evidence>
<dbReference type="SUPFAM" id="SSF141694">
    <property type="entry name" value="AF2212/PG0164-like"/>
    <property type="match status" value="1"/>
</dbReference>
<dbReference type="Pfam" id="PF13376">
    <property type="entry name" value="OmdA"/>
    <property type="match status" value="1"/>
</dbReference>
<evidence type="ECO:0008006" key="3">
    <source>
        <dbReference type="Google" id="ProtNLM"/>
    </source>
</evidence>
<organism evidence="1 2">
    <name type="scientific">Candidatus Nitrosymbiomonas proteolyticus</name>
    <dbReference type="NCBI Taxonomy" id="2608984"/>
    <lineage>
        <taxon>Bacteria</taxon>
        <taxon>Bacillati</taxon>
        <taxon>Armatimonadota</taxon>
        <taxon>Armatimonadota incertae sedis</taxon>
        <taxon>Candidatus Nitrosymbiomonas</taxon>
    </lineage>
</organism>
<gene>
    <name evidence="1" type="ORF">NPRO_21210</name>
</gene>
<dbReference type="AlphaFoldDB" id="A0A809S659"/>
<reference evidence="1" key="1">
    <citation type="journal article" name="DNA Res.">
        <title>The physiological potential of anammox bacteria as revealed by their core genome structure.</title>
        <authorList>
            <person name="Okubo T."/>
            <person name="Toyoda A."/>
            <person name="Fukuhara K."/>
            <person name="Uchiyama I."/>
            <person name="Harigaya Y."/>
            <person name="Kuroiwa M."/>
            <person name="Suzuki T."/>
            <person name="Murakami Y."/>
            <person name="Suwa Y."/>
            <person name="Takami H."/>
        </authorList>
    </citation>
    <scope>NUCLEOTIDE SEQUENCE</scope>
    <source>
        <strain evidence="1">317325-2</strain>
    </source>
</reference>
<accession>A0A809S659</accession>
<dbReference type="InterPro" id="IPR015018">
    <property type="entry name" value="DUF1905"/>
</dbReference>
<name>A0A809S659_9BACT</name>
<sequence length="211" mass="23211">MLAPMLRHKLPSSPVGLWHNELGMADSSVRIRFQATLFRPGGKDHGATWTFLNLPDEASQKLPSRGLVSVDGALDGHEFQATLRPNGNGGHWLKVLPDLRAEAGIEVGQAVSVELAPSLREPEPEVPEDLVRALAGSTPEVQKTWHSLTALARRDWAHWVESAKREETRRKRAESACDMLASGKRRPCCFDRSGMYSKSLCGPVPDTADDE</sequence>
<dbReference type="Gene3D" id="2.40.30.100">
    <property type="entry name" value="AF2212/PG0164-like"/>
    <property type="match status" value="1"/>
</dbReference>
<dbReference type="EMBL" id="AP021858">
    <property type="protein sequence ID" value="BBO24526.1"/>
    <property type="molecule type" value="Genomic_DNA"/>
</dbReference>
<dbReference type="Proteomes" id="UP000662873">
    <property type="component" value="Chromosome"/>
</dbReference>
<dbReference type="InterPro" id="IPR037079">
    <property type="entry name" value="AF2212/PG0164-like_sf"/>
</dbReference>
<dbReference type="Pfam" id="PF08922">
    <property type="entry name" value="DUF1905"/>
    <property type="match status" value="1"/>
</dbReference>